<dbReference type="PANTHER" id="PTHR10924">
    <property type="entry name" value="MAJOR FACILITATOR SUPERFAMILY PROTEIN-RELATED"/>
    <property type="match status" value="1"/>
</dbReference>
<sequence length="564" mass="62014">MINEDPDDIRAKEPLLPAVDNDAVNEKVSRGQFYDSIVSGTPNYTSHITPNYTGHNTPDYISRRTPTPVLKHLVSTSDEDAGEQKEDKNSIRVYKRRWYILIMYSTYTCLQSIVWNTWGPISTSCEEAFGWSNETIAMLSNWGPIAYVVFGLFYPWLQDVKGLRWAVVSSMLLVTIGAGFRVITSEPGTATILIHIGQILCGIGGPVSMGSIPAISATWFPSKERVTATSISACINTFGVAISFIVGPYIVTTQPFKNTTSVVVPHNPSHTGSLLIADMYSSEPANVTAARIQQERDEIMLYMYIQCGVCALVFLIMLAYFPAKPPHPPCASAITSRESYWSALWSLRNKGHFILIAVIYGVSLGVLNSWSSVLNVNLDPFGVSEYEAGWIGFYATVGACLLTLLVGRFADWFARQMKLFILIMFVTGACCFVVFALVLVKVIHQTDAILYATIIGGNSLLNAAVPLIYELGCELAYPTSEGAANGLLTLLNNLGGVFFLAVFMIPRVGTMWMNWALIGSIVVSIPLIVLLKSRFNRLEVDEGVQTQIYVEQEVNIASPQSIQA</sequence>
<keyword evidence="8" id="KW-1185">Reference proteome</keyword>
<dbReference type="InterPro" id="IPR011701">
    <property type="entry name" value="MFS"/>
</dbReference>
<evidence type="ECO:0000256" key="5">
    <source>
        <dbReference type="SAM" id="Phobius"/>
    </source>
</evidence>
<feature type="transmembrane region" description="Helical" evidence="5">
    <location>
        <begin position="135"/>
        <end position="156"/>
    </location>
</feature>
<dbReference type="SUPFAM" id="SSF103473">
    <property type="entry name" value="MFS general substrate transporter"/>
    <property type="match status" value="1"/>
</dbReference>
<feature type="transmembrane region" description="Helical" evidence="5">
    <location>
        <begin position="419"/>
        <end position="443"/>
    </location>
</feature>
<feature type="transmembrane region" description="Helical" evidence="5">
    <location>
        <begin position="98"/>
        <end position="115"/>
    </location>
</feature>
<feature type="domain" description="Major facilitator superfamily (MFS) profile" evidence="6">
    <location>
        <begin position="349"/>
        <end position="564"/>
    </location>
</feature>
<protein>
    <recommendedName>
        <fullName evidence="6">Major facilitator superfamily (MFS) profile domain-containing protein</fullName>
    </recommendedName>
</protein>
<dbReference type="Pfam" id="PF07690">
    <property type="entry name" value="MFS_1"/>
    <property type="match status" value="2"/>
</dbReference>
<dbReference type="AlphaFoldDB" id="A0AAV2IMY6"/>
<feature type="transmembrane region" description="Helical" evidence="5">
    <location>
        <begin position="390"/>
        <end position="407"/>
    </location>
</feature>
<dbReference type="InterPro" id="IPR049680">
    <property type="entry name" value="FLVCR1-2_SLC49-like"/>
</dbReference>
<feature type="transmembrane region" description="Helical" evidence="5">
    <location>
        <begin position="195"/>
        <end position="219"/>
    </location>
</feature>
<proteinExistence type="predicted"/>
<feature type="transmembrane region" description="Helical" evidence="5">
    <location>
        <begin position="301"/>
        <end position="321"/>
    </location>
</feature>
<dbReference type="InterPro" id="IPR036259">
    <property type="entry name" value="MFS_trans_sf"/>
</dbReference>
<keyword evidence="3 5" id="KW-1133">Transmembrane helix</keyword>
<feature type="transmembrane region" description="Helical" evidence="5">
    <location>
        <begin position="512"/>
        <end position="531"/>
    </location>
</feature>
<comment type="caution">
    <text evidence="7">The sequence shown here is derived from an EMBL/GenBank/DDBJ whole genome shotgun (WGS) entry which is preliminary data.</text>
</comment>
<gene>
    <name evidence="7" type="ORF">GSLYS_00021839001</name>
</gene>
<feature type="transmembrane region" description="Helical" evidence="5">
    <location>
        <begin position="231"/>
        <end position="251"/>
    </location>
</feature>
<evidence type="ECO:0000256" key="4">
    <source>
        <dbReference type="ARBA" id="ARBA00023136"/>
    </source>
</evidence>
<evidence type="ECO:0000256" key="1">
    <source>
        <dbReference type="ARBA" id="ARBA00004141"/>
    </source>
</evidence>
<dbReference type="Proteomes" id="UP001497497">
    <property type="component" value="Unassembled WGS sequence"/>
</dbReference>
<dbReference type="GO" id="GO:0022857">
    <property type="term" value="F:transmembrane transporter activity"/>
    <property type="evidence" value="ECO:0007669"/>
    <property type="project" value="InterPro"/>
</dbReference>
<dbReference type="PANTHER" id="PTHR10924:SF27">
    <property type="entry name" value="SOLUTE CARRIER FAMILY 49 MEMBER 4"/>
    <property type="match status" value="1"/>
</dbReference>
<keyword evidence="4 5" id="KW-0472">Membrane</keyword>
<dbReference type="PROSITE" id="PS50850">
    <property type="entry name" value="MFS"/>
    <property type="match status" value="1"/>
</dbReference>
<dbReference type="EMBL" id="CAXITT010001405">
    <property type="protein sequence ID" value="CAL1548522.1"/>
    <property type="molecule type" value="Genomic_DNA"/>
</dbReference>
<feature type="transmembrane region" description="Helical" evidence="5">
    <location>
        <begin position="483"/>
        <end position="506"/>
    </location>
</feature>
<evidence type="ECO:0000256" key="2">
    <source>
        <dbReference type="ARBA" id="ARBA00022692"/>
    </source>
</evidence>
<comment type="subcellular location">
    <subcellularLocation>
        <location evidence="1">Membrane</location>
        <topology evidence="1">Multi-pass membrane protein</topology>
    </subcellularLocation>
</comment>
<dbReference type="Gene3D" id="1.20.1250.20">
    <property type="entry name" value="MFS general substrate transporter like domains"/>
    <property type="match status" value="2"/>
</dbReference>
<feature type="transmembrane region" description="Helical" evidence="5">
    <location>
        <begin position="449"/>
        <end position="471"/>
    </location>
</feature>
<accession>A0AAV2IMY6</accession>
<feature type="transmembrane region" description="Helical" evidence="5">
    <location>
        <begin position="163"/>
        <end position="183"/>
    </location>
</feature>
<evidence type="ECO:0000256" key="3">
    <source>
        <dbReference type="ARBA" id="ARBA00022989"/>
    </source>
</evidence>
<dbReference type="InterPro" id="IPR020846">
    <property type="entry name" value="MFS_dom"/>
</dbReference>
<name>A0AAV2IMY6_LYMST</name>
<reference evidence="7 8" key="1">
    <citation type="submission" date="2024-04" db="EMBL/GenBank/DDBJ databases">
        <authorList>
            <consortium name="Genoscope - CEA"/>
            <person name="William W."/>
        </authorList>
    </citation>
    <scope>NUCLEOTIDE SEQUENCE [LARGE SCALE GENOMIC DNA]</scope>
</reference>
<feature type="transmembrane region" description="Helical" evidence="5">
    <location>
        <begin position="353"/>
        <end position="370"/>
    </location>
</feature>
<evidence type="ECO:0000259" key="6">
    <source>
        <dbReference type="PROSITE" id="PS50850"/>
    </source>
</evidence>
<keyword evidence="2 5" id="KW-0812">Transmembrane</keyword>
<organism evidence="7 8">
    <name type="scientific">Lymnaea stagnalis</name>
    <name type="common">Great pond snail</name>
    <name type="synonym">Helix stagnalis</name>
    <dbReference type="NCBI Taxonomy" id="6523"/>
    <lineage>
        <taxon>Eukaryota</taxon>
        <taxon>Metazoa</taxon>
        <taxon>Spiralia</taxon>
        <taxon>Lophotrochozoa</taxon>
        <taxon>Mollusca</taxon>
        <taxon>Gastropoda</taxon>
        <taxon>Heterobranchia</taxon>
        <taxon>Euthyneura</taxon>
        <taxon>Panpulmonata</taxon>
        <taxon>Hygrophila</taxon>
        <taxon>Lymnaeoidea</taxon>
        <taxon>Lymnaeidae</taxon>
        <taxon>Lymnaea</taxon>
    </lineage>
</organism>
<evidence type="ECO:0000313" key="8">
    <source>
        <dbReference type="Proteomes" id="UP001497497"/>
    </source>
</evidence>
<evidence type="ECO:0000313" key="7">
    <source>
        <dbReference type="EMBL" id="CAL1548522.1"/>
    </source>
</evidence>
<dbReference type="GO" id="GO:0016020">
    <property type="term" value="C:membrane"/>
    <property type="evidence" value="ECO:0007669"/>
    <property type="project" value="UniProtKB-SubCell"/>
</dbReference>